<keyword evidence="2" id="KW-0521">NADP</keyword>
<evidence type="ECO:0000313" key="5">
    <source>
        <dbReference type="Proteomes" id="UP001150904"/>
    </source>
</evidence>
<dbReference type="GeneID" id="83184318"/>
<dbReference type="RefSeq" id="XP_058303916.1">
    <property type="nucleotide sequence ID" value="XM_058457017.1"/>
</dbReference>
<dbReference type="OrthoDB" id="191139at2759"/>
<keyword evidence="3" id="KW-0560">Oxidoreductase</keyword>
<dbReference type="AlphaFoldDB" id="A0A9W9M5Z1"/>
<accession>A0A9W9M5Z1</accession>
<dbReference type="Gene3D" id="3.40.50.720">
    <property type="entry name" value="NAD(P)-binding Rossmann-like Domain"/>
    <property type="match status" value="1"/>
</dbReference>
<evidence type="ECO:0000313" key="4">
    <source>
        <dbReference type="EMBL" id="KAJ5190976.1"/>
    </source>
</evidence>
<comment type="similarity">
    <text evidence="1">Belongs to the short-chain dehydrogenases/reductases (SDR) family.</text>
</comment>
<dbReference type="Proteomes" id="UP001150904">
    <property type="component" value="Unassembled WGS sequence"/>
</dbReference>
<dbReference type="EMBL" id="JAPQKR010000016">
    <property type="protein sequence ID" value="KAJ5190976.1"/>
    <property type="molecule type" value="Genomic_DNA"/>
</dbReference>
<dbReference type="InterPro" id="IPR036291">
    <property type="entry name" value="NAD(P)-bd_dom_sf"/>
</dbReference>
<dbReference type="InterPro" id="IPR002347">
    <property type="entry name" value="SDR_fam"/>
</dbReference>
<dbReference type="GO" id="GO:0016491">
    <property type="term" value="F:oxidoreductase activity"/>
    <property type="evidence" value="ECO:0007669"/>
    <property type="project" value="UniProtKB-KW"/>
</dbReference>
<dbReference type="PANTHER" id="PTHR24320">
    <property type="entry name" value="RETINOL DEHYDROGENASE"/>
    <property type="match status" value="1"/>
</dbReference>
<reference evidence="4" key="2">
    <citation type="journal article" date="2023" name="IMA Fungus">
        <title>Comparative genomic study of the Penicillium genus elucidates a diverse pangenome and 15 lateral gene transfer events.</title>
        <authorList>
            <person name="Petersen C."/>
            <person name="Sorensen T."/>
            <person name="Nielsen M.R."/>
            <person name="Sondergaard T.E."/>
            <person name="Sorensen J.L."/>
            <person name="Fitzpatrick D.A."/>
            <person name="Frisvad J.C."/>
            <person name="Nielsen K.L."/>
        </authorList>
    </citation>
    <scope>NUCLEOTIDE SEQUENCE</scope>
    <source>
        <strain evidence="4">IBT 15544</strain>
    </source>
</reference>
<evidence type="ECO:0000256" key="2">
    <source>
        <dbReference type="ARBA" id="ARBA00022857"/>
    </source>
</evidence>
<proteinExistence type="inferred from homology"/>
<organism evidence="4 5">
    <name type="scientific">Penicillium cinerascens</name>
    <dbReference type="NCBI Taxonomy" id="70096"/>
    <lineage>
        <taxon>Eukaryota</taxon>
        <taxon>Fungi</taxon>
        <taxon>Dikarya</taxon>
        <taxon>Ascomycota</taxon>
        <taxon>Pezizomycotina</taxon>
        <taxon>Eurotiomycetes</taxon>
        <taxon>Eurotiomycetidae</taxon>
        <taxon>Eurotiales</taxon>
        <taxon>Aspergillaceae</taxon>
        <taxon>Penicillium</taxon>
    </lineage>
</organism>
<protein>
    <submittedName>
        <fullName evidence="4">NAD(P)-binding protein</fullName>
    </submittedName>
</protein>
<name>A0A9W9M5Z1_9EURO</name>
<dbReference type="Pfam" id="PF00106">
    <property type="entry name" value="adh_short"/>
    <property type="match status" value="1"/>
</dbReference>
<dbReference type="PANTHER" id="PTHR24320:SF272">
    <property type="entry name" value="NAD(P)-BINDING ROSSMANN-FOLD SUPERFAMILY PROTEIN"/>
    <property type="match status" value="1"/>
</dbReference>
<evidence type="ECO:0000256" key="3">
    <source>
        <dbReference type="ARBA" id="ARBA00023002"/>
    </source>
</evidence>
<comment type="caution">
    <text evidence="4">The sequence shown here is derived from an EMBL/GenBank/DDBJ whole genome shotgun (WGS) entry which is preliminary data.</text>
</comment>
<keyword evidence="5" id="KW-1185">Reference proteome</keyword>
<reference evidence="4" key="1">
    <citation type="submission" date="2022-12" db="EMBL/GenBank/DDBJ databases">
        <authorList>
            <person name="Petersen C."/>
        </authorList>
    </citation>
    <scope>NUCLEOTIDE SEQUENCE</scope>
    <source>
        <strain evidence="4">IBT 15544</strain>
    </source>
</reference>
<evidence type="ECO:0000256" key="1">
    <source>
        <dbReference type="ARBA" id="ARBA00006484"/>
    </source>
</evidence>
<dbReference type="PRINTS" id="PR00081">
    <property type="entry name" value="GDHRDH"/>
</dbReference>
<dbReference type="SUPFAM" id="SSF51735">
    <property type="entry name" value="NAD(P)-binding Rossmann-fold domains"/>
    <property type="match status" value="1"/>
</dbReference>
<gene>
    <name evidence="4" type="ORF">N7498_009961</name>
</gene>
<sequence>MAYYGEGHADPKGPGDARPTAMQIIKDEGMGGKLAGKVVVITGVSSGIGIETARALGTAGATLYLTARDLPKAKVALRDFFDPSRMELVQMEQTSLTSVRAAAETILEKTRTINILIANAGVVVFQNLQLTDSGHELHLATNHLSHFLFFQLLKPALLTASSPDFQSRVVMVASSGHRRRSGLNPSDNYHFQNGDYEPNRAYSQSKLANIYMANEIERRYGSVGLHALSVHPGAVATAIGRHLPVEVIQKMAQNQGLLRNLKDIPQGAATTVWAAVSKGLEGKGGLYLSDCSVAEEDDLDESIYSGKYASYAFNPDEEARLWKDSLEMVGLPKDE</sequence>